<sequence length="386" mass="42384">MSDPQPHRVIPLQDHRPQALALPEAALQVNQRITARGLLADQRGRALRDLRISVTDKCNFRCNYCMPKEIFNADYAYLPHSALLSFEEITRLTRQFVAHGVQKIRLTGGEPLLRKHLEVLVAQLATLRTPEGQPLDLTLTTNGSLLARKAQALKEAGLQRVTVSLDALDDAVFRAMNDVDFPVADVLEGIDAARAAGLGPIKINMVVKRGTNDQQILPMAKFFLGSGMVLRFIEYMDVGATNGWRMNDVLPSAEVIKLIQSELPLVPLAPSQPGETAQRWGYAGADGRFDPALGEIGVISSVTQAFCGDCNRARLSTEGQLYLCLFADKGYDLRSLLRGEATDADLANAIGHIWQGRRDNYSEQRQALGPDTGPPVKRIEMSYIGG</sequence>
<evidence type="ECO:0000256" key="9">
    <source>
        <dbReference type="ARBA" id="ARBA00023150"/>
    </source>
</evidence>
<keyword evidence="5 12" id="KW-0547">Nucleotide-binding</keyword>
<comment type="catalytic activity">
    <reaction evidence="11 12">
        <text>GTP + AH2 + S-adenosyl-L-methionine = (8S)-3',8-cyclo-7,8-dihydroguanosine 5'-triphosphate + 5'-deoxyadenosine + L-methionine + A + H(+)</text>
        <dbReference type="Rhea" id="RHEA:49576"/>
        <dbReference type="ChEBI" id="CHEBI:13193"/>
        <dbReference type="ChEBI" id="CHEBI:15378"/>
        <dbReference type="ChEBI" id="CHEBI:17319"/>
        <dbReference type="ChEBI" id="CHEBI:17499"/>
        <dbReference type="ChEBI" id="CHEBI:37565"/>
        <dbReference type="ChEBI" id="CHEBI:57844"/>
        <dbReference type="ChEBI" id="CHEBI:59789"/>
        <dbReference type="ChEBI" id="CHEBI:131766"/>
        <dbReference type="EC" id="4.1.99.22"/>
    </reaction>
</comment>
<feature type="binding site" evidence="12">
    <location>
        <position position="51"/>
    </location>
    <ligand>
        <name>GTP</name>
        <dbReference type="ChEBI" id="CHEBI:37565"/>
    </ligand>
</feature>
<feature type="binding site" evidence="12">
    <location>
        <position position="65"/>
    </location>
    <ligand>
        <name>[4Fe-4S] cluster</name>
        <dbReference type="ChEBI" id="CHEBI:49883"/>
        <label>1</label>
        <note>4Fe-4S-S-AdoMet</note>
    </ligand>
</feature>
<feature type="binding site" evidence="12">
    <location>
        <position position="164"/>
    </location>
    <ligand>
        <name>S-adenosyl-L-methionine</name>
        <dbReference type="ChEBI" id="CHEBI:59789"/>
    </ligand>
</feature>
<dbReference type="PANTHER" id="PTHR22960">
    <property type="entry name" value="MOLYBDOPTERIN COFACTOR SYNTHESIS PROTEIN A"/>
    <property type="match status" value="1"/>
</dbReference>
<reference evidence="14 15" key="1">
    <citation type="submission" date="2017-01" db="EMBL/GenBank/DDBJ databases">
        <title>Novel large sulfur bacteria in the metagenomes of groundwater-fed chemosynthetic microbial mats in the Lake Huron basin.</title>
        <authorList>
            <person name="Sharrar A.M."/>
            <person name="Flood B.E."/>
            <person name="Bailey J.V."/>
            <person name="Jones D.S."/>
            <person name="Biddanda B."/>
            <person name="Ruberg S.A."/>
            <person name="Marcus D.N."/>
            <person name="Dick G.J."/>
        </authorList>
    </citation>
    <scope>NUCLEOTIDE SEQUENCE [LARGE SCALE GENOMIC DNA]</scope>
    <source>
        <strain evidence="14">A7</strain>
    </source>
</reference>
<comment type="pathway">
    <text evidence="12">Cofactor biosynthesis; molybdopterin biosynthesis.</text>
</comment>
<evidence type="ECO:0000256" key="6">
    <source>
        <dbReference type="ARBA" id="ARBA00023004"/>
    </source>
</evidence>
<evidence type="ECO:0000256" key="7">
    <source>
        <dbReference type="ARBA" id="ARBA00023014"/>
    </source>
</evidence>
<dbReference type="GO" id="GO:0005525">
    <property type="term" value="F:GTP binding"/>
    <property type="evidence" value="ECO:0007669"/>
    <property type="project" value="UniProtKB-UniRule"/>
</dbReference>
<dbReference type="CDD" id="cd21117">
    <property type="entry name" value="Twitch_MoaA"/>
    <property type="match status" value="1"/>
</dbReference>
<comment type="caution">
    <text evidence="14">The sequence shown here is derived from an EMBL/GenBank/DDBJ whole genome shotgun (WGS) entry which is preliminary data.</text>
</comment>
<feature type="binding site" evidence="12">
    <location>
        <position position="310"/>
    </location>
    <ligand>
        <name>[4Fe-4S] cluster</name>
        <dbReference type="ChEBI" id="CHEBI:49883"/>
        <label>2</label>
        <note>4Fe-4S-substrate</note>
    </ligand>
</feature>
<protein>
    <recommendedName>
        <fullName evidence="1 12">GTP 3',8-cyclase</fullName>
        <ecNumber evidence="1 12">4.1.99.22</ecNumber>
    </recommendedName>
    <alternativeName>
        <fullName evidence="12">Molybdenum cofactor biosynthesis protein A</fullName>
    </alternativeName>
</protein>
<dbReference type="SUPFAM" id="SSF102114">
    <property type="entry name" value="Radical SAM enzymes"/>
    <property type="match status" value="1"/>
</dbReference>
<dbReference type="InterPro" id="IPR006638">
    <property type="entry name" value="Elp3/MiaA/NifB-like_rSAM"/>
</dbReference>
<evidence type="ECO:0000256" key="3">
    <source>
        <dbReference type="ARBA" id="ARBA00022691"/>
    </source>
</evidence>
<evidence type="ECO:0000256" key="10">
    <source>
        <dbReference type="ARBA" id="ARBA00023239"/>
    </source>
</evidence>
<dbReference type="InterPro" id="IPR007197">
    <property type="entry name" value="rSAM"/>
</dbReference>
<keyword evidence="7 12" id="KW-0411">Iron-sulfur</keyword>
<feature type="binding site" evidence="12">
    <location>
        <position position="62"/>
    </location>
    <ligand>
        <name>[4Fe-4S] cluster</name>
        <dbReference type="ChEBI" id="CHEBI:49883"/>
        <label>1</label>
        <note>4Fe-4S-S-AdoMet</note>
    </ligand>
</feature>
<feature type="binding site" evidence="12">
    <location>
        <position position="109"/>
    </location>
    <ligand>
        <name>S-adenosyl-L-methionine</name>
        <dbReference type="ChEBI" id="CHEBI:59789"/>
    </ligand>
</feature>
<feature type="binding site" evidence="12">
    <location>
        <position position="140"/>
    </location>
    <ligand>
        <name>GTP</name>
        <dbReference type="ChEBI" id="CHEBI:37565"/>
    </ligand>
</feature>
<feature type="binding site" evidence="12">
    <location>
        <position position="105"/>
    </location>
    <ligand>
        <name>GTP</name>
        <dbReference type="ChEBI" id="CHEBI:37565"/>
    </ligand>
</feature>
<dbReference type="GO" id="GO:0061799">
    <property type="term" value="F:cyclic pyranopterin monophosphate synthase activity"/>
    <property type="evidence" value="ECO:0007669"/>
    <property type="project" value="TreeGrafter"/>
</dbReference>
<keyword evidence="6 12" id="KW-0408">Iron</keyword>
<evidence type="ECO:0000256" key="4">
    <source>
        <dbReference type="ARBA" id="ARBA00022723"/>
    </source>
</evidence>
<dbReference type="SFLD" id="SFLDG01383">
    <property type="entry name" value="cyclic_pyranopterin_phosphate"/>
    <property type="match status" value="1"/>
</dbReference>
<dbReference type="EMBL" id="MTEI01000002">
    <property type="protein sequence ID" value="OQW89487.1"/>
    <property type="molecule type" value="Genomic_DNA"/>
</dbReference>
<dbReference type="InterPro" id="IPR058240">
    <property type="entry name" value="rSAM_sf"/>
</dbReference>
<dbReference type="InterPro" id="IPR013785">
    <property type="entry name" value="Aldolase_TIM"/>
</dbReference>
<evidence type="ECO:0000256" key="11">
    <source>
        <dbReference type="ARBA" id="ARBA00048697"/>
    </source>
</evidence>
<comment type="function">
    <text evidence="12">Catalyzes the cyclization of GTP to (8S)-3',8-cyclo-7,8-dihydroguanosine 5'-triphosphate.</text>
</comment>
<feature type="binding site" evidence="12">
    <location>
        <position position="307"/>
    </location>
    <ligand>
        <name>[4Fe-4S] cluster</name>
        <dbReference type="ChEBI" id="CHEBI:49883"/>
        <label>2</label>
        <note>4Fe-4S-substrate</note>
    </ligand>
</feature>
<dbReference type="InterPro" id="IPR040064">
    <property type="entry name" value="MoaA-like"/>
</dbReference>
<evidence type="ECO:0000313" key="15">
    <source>
        <dbReference type="Proteomes" id="UP000192505"/>
    </source>
</evidence>
<dbReference type="GO" id="GO:0006777">
    <property type="term" value="P:Mo-molybdopterin cofactor biosynthetic process"/>
    <property type="evidence" value="ECO:0007669"/>
    <property type="project" value="UniProtKB-UniRule"/>
</dbReference>
<feature type="domain" description="Radical SAM core" evidence="13">
    <location>
        <begin position="42"/>
        <end position="268"/>
    </location>
</feature>
<comment type="cofactor">
    <cofactor evidence="12">
        <name>[4Fe-4S] cluster</name>
        <dbReference type="ChEBI" id="CHEBI:49883"/>
    </cofactor>
    <text evidence="12">Binds 2 [4Fe-4S] clusters. Binds 1 [4Fe-4S] cluster coordinated with 3 cysteines and an exchangeable S-adenosyl-L-methionine and 1 [4Fe-4S] cluster coordinated with 3 cysteines and the GTP-derived substrate.</text>
</comment>
<dbReference type="NCBIfam" id="TIGR02666">
    <property type="entry name" value="moaA"/>
    <property type="match status" value="1"/>
</dbReference>
<evidence type="ECO:0000256" key="12">
    <source>
        <dbReference type="HAMAP-Rule" id="MF_01225"/>
    </source>
</evidence>
<keyword evidence="2 12" id="KW-0004">4Fe-4S</keyword>
<evidence type="ECO:0000313" key="14">
    <source>
        <dbReference type="EMBL" id="OQW89487.1"/>
    </source>
</evidence>
<dbReference type="GO" id="GO:0051539">
    <property type="term" value="F:4 iron, 4 sulfur cluster binding"/>
    <property type="evidence" value="ECO:0007669"/>
    <property type="project" value="UniProtKB-UniRule"/>
</dbReference>
<feature type="binding site" evidence="12">
    <location>
        <begin position="312"/>
        <end position="314"/>
    </location>
    <ligand>
        <name>GTP</name>
        <dbReference type="ChEBI" id="CHEBI:37565"/>
    </ligand>
</feature>
<keyword evidence="8 12" id="KW-0342">GTP-binding</keyword>
<dbReference type="InterPro" id="IPR013483">
    <property type="entry name" value="MoaA"/>
</dbReference>
<dbReference type="Pfam" id="PF06463">
    <property type="entry name" value="Mob_synth_C"/>
    <property type="match status" value="1"/>
</dbReference>
<evidence type="ECO:0000256" key="5">
    <source>
        <dbReference type="ARBA" id="ARBA00022741"/>
    </source>
</evidence>
<feature type="binding site" evidence="12">
    <location>
        <position position="64"/>
    </location>
    <ligand>
        <name>S-adenosyl-L-methionine</name>
        <dbReference type="ChEBI" id="CHEBI:59789"/>
    </ligand>
</feature>
<feature type="binding site" evidence="12">
    <location>
        <position position="202"/>
    </location>
    <ligand>
        <name>GTP</name>
        <dbReference type="ChEBI" id="CHEBI:37565"/>
    </ligand>
</feature>
<keyword evidence="10 12" id="KW-0456">Lyase</keyword>
<dbReference type="GO" id="GO:0046872">
    <property type="term" value="F:metal ion binding"/>
    <property type="evidence" value="ECO:0007669"/>
    <property type="project" value="UniProtKB-KW"/>
</dbReference>
<comment type="subunit">
    <text evidence="12">Monomer and homodimer.</text>
</comment>
<evidence type="ECO:0000259" key="13">
    <source>
        <dbReference type="PROSITE" id="PS51918"/>
    </source>
</evidence>
<keyword evidence="9 12" id="KW-0501">Molybdenum cofactor biosynthesis</keyword>
<dbReference type="UniPathway" id="UPA00344"/>
<comment type="similarity">
    <text evidence="12">Belongs to the radical SAM superfamily. MoaA family.</text>
</comment>
<dbReference type="InterPro" id="IPR000385">
    <property type="entry name" value="MoaA_NifB_PqqE_Fe-S-bd_CS"/>
</dbReference>
<dbReference type="SFLD" id="SFLDS00029">
    <property type="entry name" value="Radical_SAM"/>
    <property type="match status" value="1"/>
</dbReference>
<dbReference type="PANTHER" id="PTHR22960:SF0">
    <property type="entry name" value="MOLYBDENUM COFACTOR BIOSYNTHESIS PROTEIN 1"/>
    <property type="match status" value="1"/>
</dbReference>
<organism evidence="14 15">
    <name type="scientific">Rhodoferax ferrireducens</name>
    <dbReference type="NCBI Taxonomy" id="192843"/>
    <lineage>
        <taxon>Bacteria</taxon>
        <taxon>Pseudomonadati</taxon>
        <taxon>Pseudomonadota</taxon>
        <taxon>Betaproteobacteria</taxon>
        <taxon>Burkholderiales</taxon>
        <taxon>Comamonadaceae</taxon>
        <taxon>Rhodoferax</taxon>
    </lineage>
</organism>
<evidence type="ECO:0000256" key="1">
    <source>
        <dbReference type="ARBA" id="ARBA00012167"/>
    </source>
</evidence>
<evidence type="ECO:0000256" key="2">
    <source>
        <dbReference type="ARBA" id="ARBA00022485"/>
    </source>
</evidence>
<dbReference type="GO" id="GO:0061798">
    <property type="term" value="F:GTP 3',8'-cyclase activity"/>
    <property type="evidence" value="ECO:0007669"/>
    <property type="project" value="UniProtKB-UniRule"/>
</dbReference>
<dbReference type="EC" id="4.1.99.22" evidence="1 12"/>
<evidence type="ECO:0000256" key="8">
    <source>
        <dbReference type="ARBA" id="ARBA00023134"/>
    </source>
</evidence>
<gene>
    <name evidence="12" type="primary">moaA</name>
    <name evidence="14" type="ORF">BWK72_06145</name>
</gene>
<dbReference type="GO" id="GO:1904047">
    <property type="term" value="F:S-adenosyl-L-methionine binding"/>
    <property type="evidence" value="ECO:0007669"/>
    <property type="project" value="UniProtKB-UniRule"/>
</dbReference>
<dbReference type="SFLD" id="SFLDG01067">
    <property type="entry name" value="SPASM/twitch_domain_containing"/>
    <property type="match status" value="1"/>
</dbReference>
<proteinExistence type="inferred from homology"/>
<dbReference type="Gene3D" id="3.20.20.70">
    <property type="entry name" value="Aldolase class I"/>
    <property type="match status" value="1"/>
</dbReference>
<dbReference type="Pfam" id="PF04055">
    <property type="entry name" value="Radical_SAM"/>
    <property type="match status" value="1"/>
</dbReference>
<accession>A0A1W9KXV7</accession>
<dbReference type="InterPro" id="IPR010505">
    <property type="entry name" value="MoaA_twitch"/>
</dbReference>
<feature type="binding site" evidence="12">
    <location>
        <position position="236"/>
    </location>
    <ligand>
        <name>S-adenosyl-L-methionine</name>
        <dbReference type="ChEBI" id="CHEBI:59789"/>
    </ligand>
</feature>
<dbReference type="PROSITE" id="PS01305">
    <property type="entry name" value="MOAA_NIFB_PQQE"/>
    <property type="match status" value="1"/>
</dbReference>
<dbReference type="CDD" id="cd01335">
    <property type="entry name" value="Radical_SAM"/>
    <property type="match status" value="1"/>
</dbReference>
<dbReference type="SMART" id="SM00729">
    <property type="entry name" value="Elp3"/>
    <property type="match status" value="1"/>
</dbReference>
<keyword evidence="4 12" id="KW-0479">Metal-binding</keyword>
<name>A0A1W9KXV7_9BURK</name>
<feature type="binding site" evidence="12">
    <location>
        <position position="58"/>
    </location>
    <ligand>
        <name>[4Fe-4S] cluster</name>
        <dbReference type="ChEBI" id="CHEBI:49883"/>
        <label>1</label>
        <note>4Fe-4S-S-AdoMet</note>
    </ligand>
</feature>
<dbReference type="InterPro" id="IPR050105">
    <property type="entry name" value="MoCo_biosynth_MoaA/MoaC"/>
</dbReference>
<keyword evidence="3 12" id="KW-0949">S-adenosyl-L-methionine</keyword>
<dbReference type="HAMAP" id="MF_01225_B">
    <property type="entry name" value="MoaA_B"/>
    <property type="match status" value="1"/>
</dbReference>
<dbReference type="Proteomes" id="UP000192505">
    <property type="component" value="Unassembled WGS sequence"/>
</dbReference>
<feature type="binding site" evidence="12">
    <location>
        <position position="324"/>
    </location>
    <ligand>
        <name>[4Fe-4S] cluster</name>
        <dbReference type="ChEBI" id="CHEBI:49883"/>
        <label>2</label>
        <note>4Fe-4S-substrate</note>
    </ligand>
</feature>
<dbReference type="AlphaFoldDB" id="A0A1W9KXV7"/>
<dbReference type="SFLD" id="SFLDG01386">
    <property type="entry name" value="main_SPASM_domain-containing"/>
    <property type="match status" value="1"/>
</dbReference>
<dbReference type="PROSITE" id="PS51918">
    <property type="entry name" value="RADICAL_SAM"/>
    <property type="match status" value="1"/>
</dbReference>